<dbReference type="AlphaFoldDB" id="A0AAE3KAB8"/>
<dbReference type="RefSeq" id="WP_253475582.1">
    <property type="nucleotide sequence ID" value="NZ_JALJXV010000002.1"/>
</dbReference>
<evidence type="ECO:0000313" key="2">
    <source>
        <dbReference type="EMBL" id="MCP1674060.1"/>
    </source>
</evidence>
<feature type="compositionally biased region" description="Basic and acidic residues" evidence="1">
    <location>
        <begin position="46"/>
        <end position="76"/>
    </location>
</feature>
<reference evidence="2" key="1">
    <citation type="submission" date="2022-03" db="EMBL/GenBank/DDBJ databases">
        <title>Genomic Encyclopedia of Type Strains, Phase III (KMG-III): the genomes of soil and plant-associated and newly described type strains.</title>
        <authorList>
            <person name="Whitman W."/>
        </authorList>
    </citation>
    <scope>NUCLEOTIDE SEQUENCE</scope>
    <source>
        <strain evidence="2">ANL 6-2</strain>
    </source>
</reference>
<feature type="compositionally biased region" description="Basic residues" evidence="1">
    <location>
        <begin position="30"/>
        <end position="40"/>
    </location>
</feature>
<sequence length="181" mass="20742">MNDTLRQQLLKAGVVDKKQADKVAQEARKEKKQARKKGKKAAPETPEAKRLAEEARKERAERDRALNRQREADKQQRSAAAQVEDILKQHALSMRDGDRPYNFTYGTVIRKVEVTVEQHKQLAQGRLAVVEHRKRFHLVPATVVPKLLERDASLFVALAEPSPDELDDAYKDFPIPDDLDW</sequence>
<name>A0AAE3KAB8_9GAMM</name>
<protein>
    <submittedName>
        <fullName evidence="2">Uncharacterized protein YaiL (DUF2058 family)</fullName>
    </submittedName>
</protein>
<dbReference type="EMBL" id="JALJXV010000002">
    <property type="protein sequence ID" value="MCP1674060.1"/>
    <property type="molecule type" value="Genomic_DNA"/>
</dbReference>
<evidence type="ECO:0000256" key="1">
    <source>
        <dbReference type="SAM" id="MobiDB-lite"/>
    </source>
</evidence>
<dbReference type="Pfam" id="PF09831">
    <property type="entry name" value="DUF2058"/>
    <property type="match status" value="1"/>
</dbReference>
<keyword evidence="3" id="KW-1185">Reference proteome</keyword>
<dbReference type="Proteomes" id="UP001205843">
    <property type="component" value="Unassembled WGS sequence"/>
</dbReference>
<evidence type="ECO:0000313" key="3">
    <source>
        <dbReference type="Proteomes" id="UP001205843"/>
    </source>
</evidence>
<feature type="compositionally biased region" description="Basic and acidic residues" evidence="1">
    <location>
        <begin position="14"/>
        <end position="29"/>
    </location>
</feature>
<comment type="caution">
    <text evidence="2">The sequence shown here is derived from an EMBL/GenBank/DDBJ whole genome shotgun (WGS) entry which is preliminary data.</text>
</comment>
<feature type="region of interest" description="Disordered" evidence="1">
    <location>
        <begin position="1"/>
        <end position="82"/>
    </location>
</feature>
<proteinExistence type="predicted"/>
<accession>A0AAE3KAB8</accession>
<gene>
    <name evidence="2" type="ORF">J2T57_001159</name>
</gene>
<organism evidence="2 3">
    <name type="scientific">Natronocella acetinitrilica</name>
    <dbReference type="NCBI Taxonomy" id="414046"/>
    <lineage>
        <taxon>Bacteria</taxon>
        <taxon>Pseudomonadati</taxon>
        <taxon>Pseudomonadota</taxon>
        <taxon>Gammaproteobacteria</taxon>
        <taxon>Chromatiales</taxon>
        <taxon>Ectothiorhodospiraceae</taxon>
        <taxon>Natronocella</taxon>
    </lineage>
</organism>
<dbReference type="InterPro" id="IPR018636">
    <property type="entry name" value="DUF2058"/>
</dbReference>